<dbReference type="GO" id="GO:0015035">
    <property type="term" value="F:protein-disulfide reductase activity"/>
    <property type="evidence" value="ECO:0007669"/>
    <property type="project" value="TreeGrafter"/>
</dbReference>
<organism evidence="3 4">
    <name type="scientific">Mangrovibacterium marinum</name>
    <dbReference type="NCBI Taxonomy" id="1639118"/>
    <lineage>
        <taxon>Bacteria</taxon>
        <taxon>Pseudomonadati</taxon>
        <taxon>Bacteroidota</taxon>
        <taxon>Bacteroidia</taxon>
        <taxon>Marinilabiliales</taxon>
        <taxon>Prolixibacteraceae</taxon>
        <taxon>Mangrovibacterium</taxon>
    </lineage>
</organism>
<reference evidence="3 4" key="1">
    <citation type="submission" date="2018-04" db="EMBL/GenBank/DDBJ databases">
        <title>Genomic Encyclopedia of Archaeal and Bacterial Type Strains, Phase II (KMG-II): from individual species to whole genera.</title>
        <authorList>
            <person name="Goeker M."/>
        </authorList>
    </citation>
    <scope>NUCLEOTIDE SEQUENCE [LARGE SCALE GENOMIC DNA]</scope>
    <source>
        <strain evidence="3 4">DSM 28823</strain>
    </source>
</reference>
<protein>
    <submittedName>
        <fullName evidence="3">Thioredoxin-like protein</fullName>
    </submittedName>
</protein>
<dbReference type="Proteomes" id="UP000243525">
    <property type="component" value="Unassembled WGS sequence"/>
</dbReference>
<feature type="domain" description="Thioredoxin" evidence="2">
    <location>
        <begin position="13"/>
        <end position="150"/>
    </location>
</feature>
<dbReference type="PROSITE" id="PS51352">
    <property type="entry name" value="THIOREDOXIN_2"/>
    <property type="match status" value="1"/>
</dbReference>
<dbReference type="EMBL" id="QAAD01000006">
    <property type="protein sequence ID" value="PTN08931.1"/>
    <property type="molecule type" value="Genomic_DNA"/>
</dbReference>
<accession>A0A2T5C2J1</accession>
<dbReference type="SUPFAM" id="SSF52833">
    <property type="entry name" value="Thioredoxin-like"/>
    <property type="match status" value="1"/>
</dbReference>
<dbReference type="Gene3D" id="3.40.30.10">
    <property type="entry name" value="Glutaredoxin"/>
    <property type="match status" value="1"/>
</dbReference>
<evidence type="ECO:0000259" key="2">
    <source>
        <dbReference type="PROSITE" id="PS51352"/>
    </source>
</evidence>
<dbReference type="PANTHER" id="PTHR32234">
    <property type="entry name" value="THIOL:DISULFIDE INTERCHANGE PROTEIN DSBD"/>
    <property type="match status" value="1"/>
</dbReference>
<dbReference type="InterPro" id="IPR013766">
    <property type="entry name" value="Thioredoxin_domain"/>
</dbReference>
<sequence length="160" mass="18125">MKKLFVLLFVAFALVGQAQLKPIYNPEADAQAQIDAAVSQASAEGKHVFLQIGGNWCVWCRRFHQFVHENDALNQYLNDNYVVVAVNYSKENKNEALLEKLAFPQRFGFPVFVVLDAKGHRIHTQNSAYLEADGGYDQDKVLGFFKQWSPAALDPKSYQK</sequence>
<keyword evidence="1" id="KW-0732">Signal</keyword>
<proteinExistence type="predicted"/>
<dbReference type="AlphaFoldDB" id="A0A2T5C2J1"/>
<dbReference type="OrthoDB" id="195735at2"/>
<keyword evidence="4" id="KW-1185">Reference proteome</keyword>
<dbReference type="GO" id="GO:0045454">
    <property type="term" value="P:cell redox homeostasis"/>
    <property type="evidence" value="ECO:0007669"/>
    <property type="project" value="TreeGrafter"/>
</dbReference>
<gene>
    <name evidence="3" type="ORF">C8N47_10628</name>
</gene>
<feature type="signal peptide" evidence="1">
    <location>
        <begin position="1"/>
        <end position="18"/>
    </location>
</feature>
<evidence type="ECO:0000313" key="4">
    <source>
        <dbReference type="Proteomes" id="UP000243525"/>
    </source>
</evidence>
<dbReference type="PANTHER" id="PTHR32234:SF0">
    <property type="entry name" value="THIOL:DISULFIDE INTERCHANGE PROTEIN DSBD"/>
    <property type="match status" value="1"/>
</dbReference>
<feature type="chain" id="PRO_5015742729" evidence="1">
    <location>
        <begin position="19"/>
        <end position="160"/>
    </location>
</feature>
<comment type="caution">
    <text evidence="3">The sequence shown here is derived from an EMBL/GenBank/DDBJ whole genome shotgun (WGS) entry which is preliminary data.</text>
</comment>
<dbReference type="InterPro" id="IPR036249">
    <property type="entry name" value="Thioredoxin-like_sf"/>
</dbReference>
<dbReference type="RefSeq" id="WP_107821853.1">
    <property type="nucleotide sequence ID" value="NZ_OY782574.1"/>
</dbReference>
<name>A0A2T5C2J1_9BACT</name>
<evidence type="ECO:0000313" key="3">
    <source>
        <dbReference type="EMBL" id="PTN08931.1"/>
    </source>
</evidence>
<evidence type="ECO:0000256" key="1">
    <source>
        <dbReference type="SAM" id="SignalP"/>
    </source>
</evidence>
<dbReference type="Pfam" id="PF13899">
    <property type="entry name" value="Thioredoxin_7"/>
    <property type="match status" value="1"/>
</dbReference>